<accession>A0A2R6XJQ3</accession>
<organism evidence="1 2">
    <name type="scientific">Marchantia polymorpha</name>
    <name type="common">Common liverwort</name>
    <name type="synonym">Marchantia aquatica</name>
    <dbReference type="NCBI Taxonomy" id="3197"/>
    <lineage>
        <taxon>Eukaryota</taxon>
        <taxon>Viridiplantae</taxon>
        <taxon>Streptophyta</taxon>
        <taxon>Embryophyta</taxon>
        <taxon>Marchantiophyta</taxon>
        <taxon>Marchantiopsida</taxon>
        <taxon>Marchantiidae</taxon>
        <taxon>Marchantiales</taxon>
        <taxon>Marchantiaceae</taxon>
        <taxon>Marchantia</taxon>
    </lineage>
</organism>
<name>A0A2R6XJQ3_MARPO</name>
<sequence length="164" mass="18389">MNETKLAIGGTAYMRRPKSVSTAVHPYGITLHPRTSLQPCNLRPHVSLILIGSEGTWYTEVITHGRSDIEIRAVLKVSPCSEARESEGIFLLCPLTLIWSRSDGPATARIKDVPTSYVPVPTVSCLPGGRDERLHRLQQVGSQHRPEYQQQTRRVYLLFSHTFV</sequence>
<proteinExistence type="predicted"/>
<keyword evidence="2" id="KW-1185">Reference proteome</keyword>
<dbReference type="AlphaFoldDB" id="A0A2R6XJQ3"/>
<dbReference type="Gramene" id="Mp4g10550.1">
    <property type="protein sequence ID" value="Mp4g10550.1.cds"/>
    <property type="gene ID" value="Mp4g10550"/>
</dbReference>
<dbReference type="EMBL" id="KZ772683">
    <property type="protein sequence ID" value="PTQ46344.1"/>
    <property type="molecule type" value="Genomic_DNA"/>
</dbReference>
<dbReference type="Proteomes" id="UP000244005">
    <property type="component" value="Unassembled WGS sequence"/>
</dbReference>
<evidence type="ECO:0000313" key="1">
    <source>
        <dbReference type="EMBL" id="PTQ46344.1"/>
    </source>
</evidence>
<reference evidence="2" key="1">
    <citation type="journal article" date="2017" name="Cell">
        <title>Insights into land plant evolution garnered from the Marchantia polymorpha genome.</title>
        <authorList>
            <person name="Bowman J.L."/>
            <person name="Kohchi T."/>
            <person name="Yamato K.T."/>
            <person name="Jenkins J."/>
            <person name="Shu S."/>
            <person name="Ishizaki K."/>
            <person name="Yamaoka S."/>
            <person name="Nishihama R."/>
            <person name="Nakamura Y."/>
            <person name="Berger F."/>
            <person name="Adam C."/>
            <person name="Aki S.S."/>
            <person name="Althoff F."/>
            <person name="Araki T."/>
            <person name="Arteaga-Vazquez M.A."/>
            <person name="Balasubrmanian S."/>
            <person name="Barry K."/>
            <person name="Bauer D."/>
            <person name="Boehm C.R."/>
            <person name="Briginshaw L."/>
            <person name="Caballero-Perez J."/>
            <person name="Catarino B."/>
            <person name="Chen F."/>
            <person name="Chiyoda S."/>
            <person name="Chovatia M."/>
            <person name="Davies K.M."/>
            <person name="Delmans M."/>
            <person name="Demura T."/>
            <person name="Dierschke T."/>
            <person name="Dolan L."/>
            <person name="Dorantes-Acosta A.E."/>
            <person name="Eklund D.M."/>
            <person name="Florent S.N."/>
            <person name="Flores-Sandoval E."/>
            <person name="Fujiyama A."/>
            <person name="Fukuzawa H."/>
            <person name="Galik B."/>
            <person name="Grimanelli D."/>
            <person name="Grimwood J."/>
            <person name="Grossniklaus U."/>
            <person name="Hamada T."/>
            <person name="Haseloff J."/>
            <person name="Hetherington A.J."/>
            <person name="Higo A."/>
            <person name="Hirakawa Y."/>
            <person name="Hundley H.N."/>
            <person name="Ikeda Y."/>
            <person name="Inoue K."/>
            <person name="Inoue S.I."/>
            <person name="Ishida S."/>
            <person name="Jia Q."/>
            <person name="Kakita M."/>
            <person name="Kanazawa T."/>
            <person name="Kawai Y."/>
            <person name="Kawashima T."/>
            <person name="Kennedy M."/>
            <person name="Kinose K."/>
            <person name="Kinoshita T."/>
            <person name="Kohara Y."/>
            <person name="Koide E."/>
            <person name="Komatsu K."/>
            <person name="Kopischke S."/>
            <person name="Kubo M."/>
            <person name="Kyozuka J."/>
            <person name="Lagercrantz U."/>
            <person name="Lin S.S."/>
            <person name="Lindquist E."/>
            <person name="Lipzen A.M."/>
            <person name="Lu C.W."/>
            <person name="De Luna E."/>
            <person name="Martienssen R.A."/>
            <person name="Minamino N."/>
            <person name="Mizutani M."/>
            <person name="Mizutani M."/>
            <person name="Mochizuki N."/>
            <person name="Monte I."/>
            <person name="Mosher R."/>
            <person name="Nagasaki H."/>
            <person name="Nakagami H."/>
            <person name="Naramoto S."/>
            <person name="Nishitani K."/>
            <person name="Ohtani M."/>
            <person name="Okamoto T."/>
            <person name="Okumura M."/>
            <person name="Phillips J."/>
            <person name="Pollak B."/>
            <person name="Reinders A."/>
            <person name="Rovekamp M."/>
            <person name="Sano R."/>
            <person name="Sawa S."/>
            <person name="Schmid M.W."/>
            <person name="Shirakawa M."/>
            <person name="Solano R."/>
            <person name="Spunde A."/>
            <person name="Suetsugu N."/>
            <person name="Sugano S."/>
            <person name="Sugiyama A."/>
            <person name="Sun R."/>
            <person name="Suzuki Y."/>
            <person name="Takenaka M."/>
            <person name="Takezawa D."/>
            <person name="Tomogane H."/>
            <person name="Tsuzuki M."/>
            <person name="Ueda T."/>
            <person name="Umeda M."/>
            <person name="Ward J.M."/>
            <person name="Watanabe Y."/>
            <person name="Yazaki K."/>
            <person name="Yokoyama R."/>
            <person name="Yoshitake Y."/>
            <person name="Yotsui I."/>
            <person name="Zachgo S."/>
            <person name="Schmutz J."/>
        </authorList>
    </citation>
    <scope>NUCLEOTIDE SEQUENCE [LARGE SCALE GENOMIC DNA]</scope>
    <source>
        <strain evidence="2">Tak-1</strain>
    </source>
</reference>
<evidence type="ECO:0000313" key="2">
    <source>
        <dbReference type="Proteomes" id="UP000244005"/>
    </source>
</evidence>
<protein>
    <submittedName>
        <fullName evidence="1">Uncharacterized protein</fullName>
    </submittedName>
</protein>
<gene>
    <name evidence="1" type="ORF">MARPO_0011s0041</name>
</gene>